<protein>
    <submittedName>
        <fullName evidence="1">Uncharacterized protein</fullName>
    </submittedName>
</protein>
<evidence type="ECO:0000313" key="2">
    <source>
        <dbReference type="Proteomes" id="UP000829196"/>
    </source>
</evidence>
<reference evidence="1" key="1">
    <citation type="journal article" date="2022" name="Front. Genet.">
        <title>Chromosome-Scale Assembly of the Dendrobium nobile Genome Provides Insights Into the Molecular Mechanism of the Biosynthesis of the Medicinal Active Ingredient of Dendrobium.</title>
        <authorList>
            <person name="Xu Q."/>
            <person name="Niu S.-C."/>
            <person name="Li K.-L."/>
            <person name="Zheng P.-J."/>
            <person name="Zhang X.-J."/>
            <person name="Jia Y."/>
            <person name="Liu Y."/>
            <person name="Niu Y.-X."/>
            <person name="Yu L.-H."/>
            <person name="Chen D.-F."/>
            <person name="Zhang G.-Q."/>
        </authorList>
    </citation>
    <scope>NUCLEOTIDE SEQUENCE</scope>
    <source>
        <tissue evidence="1">Leaf</tissue>
    </source>
</reference>
<organism evidence="1 2">
    <name type="scientific">Dendrobium nobile</name>
    <name type="common">Orchid</name>
    <dbReference type="NCBI Taxonomy" id="94219"/>
    <lineage>
        <taxon>Eukaryota</taxon>
        <taxon>Viridiplantae</taxon>
        <taxon>Streptophyta</taxon>
        <taxon>Embryophyta</taxon>
        <taxon>Tracheophyta</taxon>
        <taxon>Spermatophyta</taxon>
        <taxon>Magnoliopsida</taxon>
        <taxon>Liliopsida</taxon>
        <taxon>Asparagales</taxon>
        <taxon>Orchidaceae</taxon>
        <taxon>Epidendroideae</taxon>
        <taxon>Malaxideae</taxon>
        <taxon>Dendrobiinae</taxon>
        <taxon>Dendrobium</taxon>
    </lineage>
</organism>
<evidence type="ECO:0000313" key="1">
    <source>
        <dbReference type="EMBL" id="KAI0529183.1"/>
    </source>
</evidence>
<comment type="caution">
    <text evidence="1">The sequence shown here is derived from an EMBL/GenBank/DDBJ whole genome shotgun (WGS) entry which is preliminary data.</text>
</comment>
<keyword evidence="2" id="KW-1185">Reference proteome</keyword>
<proteinExistence type="predicted"/>
<sequence length="82" mass="9250">MGNSPRGTSRFWKLLSCLNVPRQRSPPPAVALIRRSQAGQNRLQLALSELELLSPTVNPPCPAFPFLERMEQKLLTFLCRGF</sequence>
<dbReference type="Proteomes" id="UP000829196">
    <property type="component" value="Unassembled WGS sequence"/>
</dbReference>
<accession>A0A8T3C5Y0</accession>
<dbReference type="AlphaFoldDB" id="A0A8T3C5Y0"/>
<dbReference type="EMBL" id="JAGYWB010000002">
    <property type="protein sequence ID" value="KAI0529183.1"/>
    <property type="molecule type" value="Genomic_DNA"/>
</dbReference>
<gene>
    <name evidence="1" type="ORF">KFK09_001730</name>
</gene>
<name>A0A8T3C5Y0_DENNO</name>